<gene>
    <name evidence="1" type="ORF">PSTEL_22845</name>
</gene>
<protein>
    <submittedName>
        <fullName evidence="1">Uncharacterized protein</fullName>
    </submittedName>
</protein>
<dbReference type="KEGG" id="pste:PSTEL_22845"/>
<dbReference type="EMBL" id="CP009286">
    <property type="protein sequence ID" value="AIQ65531.1"/>
    <property type="molecule type" value="Genomic_DNA"/>
</dbReference>
<proteinExistence type="predicted"/>
<dbReference type="STRING" id="169760.PSTEL_22845"/>
<dbReference type="Proteomes" id="UP000029507">
    <property type="component" value="Chromosome"/>
</dbReference>
<reference evidence="1 2" key="1">
    <citation type="submission" date="2014-08" db="EMBL/GenBank/DDBJ databases">
        <title>Comparative genomics of the Paenibacillus odorifer group.</title>
        <authorList>
            <person name="den Bakker H.C."/>
            <person name="Tsai Y.-C."/>
            <person name="Martin N."/>
            <person name="Korlach J."/>
            <person name="Wiedmann M."/>
        </authorList>
    </citation>
    <scope>NUCLEOTIDE SEQUENCE [LARGE SCALE GENOMIC DNA]</scope>
    <source>
        <strain evidence="1 2">DSM 14472</strain>
    </source>
</reference>
<evidence type="ECO:0000313" key="2">
    <source>
        <dbReference type="Proteomes" id="UP000029507"/>
    </source>
</evidence>
<keyword evidence="2" id="KW-1185">Reference proteome</keyword>
<accession>A0A089LVI0</accession>
<organism evidence="1 2">
    <name type="scientific">Paenibacillus stellifer</name>
    <dbReference type="NCBI Taxonomy" id="169760"/>
    <lineage>
        <taxon>Bacteria</taxon>
        <taxon>Bacillati</taxon>
        <taxon>Bacillota</taxon>
        <taxon>Bacilli</taxon>
        <taxon>Bacillales</taxon>
        <taxon>Paenibacillaceae</taxon>
        <taxon>Paenibacillus</taxon>
    </lineage>
</organism>
<dbReference type="HOGENOM" id="CLU_015729_0_0_9"/>
<name>A0A089LVI0_9BACL</name>
<evidence type="ECO:0000313" key="1">
    <source>
        <dbReference type="EMBL" id="AIQ65531.1"/>
    </source>
</evidence>
<sequence>MLQGFDDNPNYEVDFLHNGDLRHATLIESVFSPDSKRERVNIYLSVKQRKPIFSDYDDFEKAYGITVEEIEETNPVLREYDVDFRKITPIYYPHYQVLENGEAEFIAWISERKLDTNVAVRLPFRIDIEFLADENSEEYLWGTTESNLWFSHGNCTYTMNADNYADKAQKKHAISFHQPVLGNELLYPDIGNYPHGQYNKLTWIVGEKHFAVILNGEVRFSGVKFTYMDMDLHLEAPQTVIIGTNGQGKKLFRSIKISQLKTSPKTNIKQGILSINVKRSNNTLPNLRQIVHPEYGENYWFNGCAAYLMECLGHKELDYWFFAGVTGENFAQIFSNNHFRGNGVVDYLLSEKDNHHSIELIFEKSGYSSSFVPLKQILADRDMYVQMLMAYIDKGLPVIINDYGSNPHNRFGWSVLVGYGDYGKTLLYMGGDGTEPDSISLEDLLPKDYKEEGEHCYGWLLVGDKQESKELAEIYRETILSLPKLLTFETDNYCFGVTAFRAWATSIDEGFFEQIRLEAFEYWEKHAAYVCCLATNSSVSKSFLEKALVLNPDLTFIQDIIVLYEQMERYWNNDNGTDLEALGGGFNVTLDALQDKERRKKIADKLRSFADCIDEVVSAIDQFKAKNPHSK</sequence>
<dbReference type="AlphaFoldDB" id="A0A089LVI0"/>